<organism evidence="7 8">
    <name type="scientific">Cyanidiococcus yangmingshanensis</name>
    <dbReference type="NCBI Taxonomy" id="2690220"/>
    <lineage>
        <taxon>Eukaryota</taxon>
        <taxon>Rhodophyta</taxon>
        <taxon>Bangiophyceae</taxon>
        <taxon>Cyanidiales</taxon>
        <taxon>Cyanidiaceae</taxon>
        <taxon>Cyanidiococcus</taxon>
    </lineage>
</organism>
<dbReference type="GO" id="GO:0043527">
    <property type="term" value="C:tRNA methyltransferase complex"/>
    <property type="evidence" value="ECO:0007669"/>
    <property type="project" value="TreeGrafter"/>
</dbReference>
<dbReference type="SUPFAM" id="SSF53335">
    <property type="entry name" value="S-adenosyl-L-methionine-dependent methyltransferases"/>
    <property type="match status" value="1"/>
</dbReference>
<dbReference type="InterPro" id="IPR029063">
    <property type="entry name" value="SAM-dependent_MTases_sf"/>
</dbReference>
<gene>
    <name evidence="7" type="ORF">F1559_001778</name>
</gene>
<evidence type="ECO:0000313" key="7">
    <source>
        <dbReference type="EMBL" id="KAF6004793.1"/>
    </source>
</evidence>
<keyword evidence="5" id="KW-0949">S-adenosyl-L-methionine</keyword>
<proteinExistence type="predicted"/>
<dbReference type="GO" id="GO:0008176">
    <property type="term" value="F:tRNA (guanine(46)-N7)-methyltransferase activity"/>
    <property type="evidence" value="ECO:0007669"/>
    <property type="project" value="UniProtKB-EC"/>
</dbReference>
<evidence type="ECO:0000256" key="5">
    <source>
        <dbReference type="ARBA" id="ARBA00022691"/>
    </source>
</evidence>
<dbReference type="Pfam" id="PF02390">
    <property type="entry name" value="Methyltransf_4"/>
    <property type="match status" value="1"/>
</dbReference>
<dbReference type="CDD" id="cd02440">
    <property type="entry name" value="AdoMet_MTases"/>
    <property type="match status" value="1"/>
</dbReference>
<dbReference type="EC" id="2.1.1.33" evidence="2"/>
<keyword evidence="3" id="KW-0489">Methyltransferase</keyword>
<dbReference type="PROSITE" id="PS51625">
    <property type="entry name" value="SAM_MT_TRMB"/>
    <property type="match status" value="1"/>
</dbReference>
<keyword evidence="6" id="KW-0819">tRNA processing</keyword>
<protein>
    <recommendedName>
        <fullName evidence="2">tRNA (guanine(46)-N(7))-methyltransferase</fullName>
        <ecNumber evidence="2">2.1.1.33</ecNumber>
    </recommendedName>
</protein>
<dbReference type="PANTHER" id="PTHR23417">
    <property type="entry name" value="3-DEOXY-D-MANNO-OCTULOSONIC-ACID TRANSFERASE/TRNA GUANINE-N 7 - -METHYLTRANSFERASE"/>
    <property type="match status" value="1"/>
</dbReference>
<dbReference type="OrthoDB" id="47276at2759"/>
<dbReference type="Gene3D" id="3.40.50.150">
    <property type="entry name" value="Vaccinia Virus protein VP39"/>
    <property type="match status" value="1"/>
</dbReference>
<evidence type="ECO:0000256" key="1">
    <source>
        <dbReference type="ARBA" id="ARBA00000142"/>
    </source>
</evidence>
<accession>A0A7J7INU2</accession>
<evidence type="ECO:0000256" key="6">
    <source>
        <dbReference type="ARBA" id="ARBA00022694"/>
    </source>
</evidence>
<comment type="caution">
    <text evidence="7">The sequence shown here is derived from an EMBL/GenBank/DDBJ whole genome shotgun (WGS) entry which is preliminary data.</text>
</comment>
<evidence type="ECO:0000256" key="3">
    <source>
        <dbReference type="ARBA" id="ARBA00022603"/>
    </source>
</evidence>
<dbReference type="InterPro" id="IPR003358">
    <property type="entry name" value="tRNA_(Gua-N-7)_MeTrfase_Trmb"/>
</dbReference>
<reference evidence="7 8" key="1">
    <citation type="journal article" date="2020" name="J. Phycol.">
        <title>Comparative genome analysis reveals Cyanidiococcus gen. nov., a new extremophilic red algal genus sister to Cyanidioschyzon (Cyanidioschyzonaceae, Rhodophyta).</title>
        <authorList>
            <person name="Liu S.-L."/>
            <person name="Chiang Y.-R."/>
            <person name="Yoon H.S."/>
            <person name="Fu H.-Y."/>
        </authorList>
    </citation>
    <scope>NUCLEOTIDE SEQUENCE [LARGE SCALE GENOMIC DNA]</scope>
    <source>
        <strain evidence="7 8">THAL066</strain>
    </source>
</reference>
<keyword evidence="8" id="KW-1185">Reference proteome</keyword>
<name>A0A7J7INU2_9RHOD</name>
<keyword evidence="4" id="KW-0808">Transferase</keyword>
<evidence type="ECO:0000256" key="2">
    <source>
        <dbReference type="ARBA" id="ARBA00011977"/>
    </source>
</evidence>
<sequence length="282" mass="31831">MFIAPLGFFRGISCAFITAPARCAAFSKAQYLTRKRTHVCKQLCLLSSECLSEKGLEERPCSLKQEVYGIPGLKRPRIRQHVNPLSQHLKALAEIPAEWPNQIYSSHSSPLHVDIGSASGAFLLRMAEAQPNFNYVGLEIRRSLVEFANARAKSAGVANKAFFLCCNANTAIRRILESYTPGIVRRISLNFPDPYFKRRQQKRRVVQSELVRILGEYLATGSEFICQTDVLEVDSHVREIFDSIGGFVCEELSVSPFPVPSERELSCTRNGRQIYRSLFIRK</sequence>
<dbReference type="AlphaFoldDB" id="A0A7J7INU2"/>
<dbReference type="PANTHER" id="PTHR23417:SF21">
    <property type="entry name" value="TRNA (GUANINE-N(7)-)-METHYLTRANSFERASE"/>
    <property type="match status" value="1"/>
</dbReference>
<comment type="catalytic activity">
    <reaction evidence="1">
        <text>guanosine(46) in tRNA + S-adenosyl-L-methionine = N(7)-methylguanosine(46) in tRNA + S-adenosyl-L-homocysteine</text>
        <dbReference type="Rhea" id="RHEA:42708"/>
        <dbReference type="Rhea" id="RHEA-COMP:10188"/>
        <dbReference type="Rhea" id="RHEA-COMP:10189"/>
        <dbReference type="ChEBI" id="CHEBI:57856"/>
        <dbReference type="ChEBI" id="CHEBI:59789"/>
        <dbReference type="ChEBI" id="CHEBI:74269"/>
        <dbReference type="ChEBI" id="CHEBI:74480"/>
        <dbReference type="EC" id="2.1.1.33"/>
    </reaction>
</comment>
<dbReference type="EMBL" id="VWRR01000002">
    <property type="protein sequence ID" value="KAF6004793.1"/>
    <property type="molecule type" value="Genomic_DNA"/>
</dbReference>
<evidence type="ECO:0000313" key="8">
    <source>
        <dbReference type="Proteomes" id="UP000530660"/>
    </source>
</evidence>
<evidence type="ECO:0000256" key="4">
    <source>
        <dbReference type="ARBA" id="ARBA00022679"/>
    </source>
</evidence>
<dbReference type="Proteomes" id="UP000530660">
    <property type="component" value="Unassembled WGS sequence"/>
</dbReference>